<sequence length="65" mass="7631">MVREAFLDEDQPISPIFCHSSSGYYKNYWEAVLEHPVKVELLETVLKGDLVCKFALHYPEELVFR</sequence>
<comment type="caution">
    <text evidence="1">The sequence shown here is derived from an EMBL/GenBank/DDBJ whole genome shotgun (WGS) entry which is preliminary data.</text>
</comment>
<evidence type="ECO:0008006" key="2">
    <source>
        <dbReference type="Google" id="ProtNLM"/>
    </source>
</evidence>
<evidence type="ECO:0000313" key="1">
    <source>
        <dbReference type="EMBL" id="KKN10722.1"/>
    </source>
</evidence>
<dbReference type="EMBL" id="LAZR01004214">
    <property type="protein sequence ID" value="KKN10722.1"/>
    <property type="molecule type" value="Genomic_DNA"/>
</dbReference>
<gene>
    <name evidence="1" type="ORF">LCGC14_1033790</name>
</gene>
<reference evidence="1" key="1">
    <citation type="journal article" date="2015" name="Nature">
        <title>Complex archaea that bridge the gap between prokaryotes and eukaryotes.</title>
        <authorList>
            <person name="Spang A."/>
            <person name="Saw J.H."/>
            <person name="Jorgensen S.L."/>
            <person name="Zaremba-Niedzwiedzka K."/>
            <person name="Martijn J."/>
            <person name="Lind A.E."/>
            <person name="van Eijk R."/>
            <person name="Schleper C."/>
            <person name="Guy L."/>
            <person name="Ettema T.J."/>
        </authorList>
    </citation>
    <scope>NUCLEOTIDE SEQUENCE</scope>
</reference>
<protein>
    <recommendedName>
        <fullName evidence="2">4-vinyl reductase 4VR domain-containing protein</fullName>
    </recommendedName>
</protein>
<proteinExistence type="predicted"/>
<dbReference type="AlphaFoldDB" id="A0A0F9NFG1"/>
<organism evidence="1">
    <name type="scientific">marine sediment metagenome</name>
    <dbReference type="NCBI Taxonomy" id="412755"/>
    <lineage>
        <taxon>unclassified sequences</taxon>
        <taxon>metagenomes</taxon>
        <taxon>ecological metagenomes</taxon>
    </lineage>
</organism>
<name>A0A0F9NFG1_9ZZZZ</name>
<accession>A0A0F9NFG1</accession>